<evidence type="ECO:0000256" key="5">
    <source>
        <dbReference type="ARBA" id="ARBA00022737"/>
    </source>
</evidence>
<protein>
    <submittedName>
        <fullName evidence="11">(raccoon dog) hypothetical protein</fullName>
    </submittedName>
</protein>
<dbReference type="PANTHER" id="PTHR10527">
    <property type="entry name" value="IMPORTIN BETA"/>
    <property type="match status" value="1"/>
</dbReference>
<dbReference type="Pfam" id="PF25574">
    <property type="entry name" value="TPR_IMB1"/>
    <property type="match status" value="1"/>
</dbReference>
<evidence type="ECO:0000256" key="8">
    <source>
        <dbReference type="PROSITE-ProRule" id="PRU00103"/>
    </source>
</evidence>
<evidence type="ECO:0000256" key="1">
    <source>
        <dbReference type="ARBA" id="ARBA00004123"/>
    </source>
</evidence>
<dbReference type="Pfam" id="PF25780">
    <property type="entry name" value="TPR_IPO5"/>
    <property type="match status" value="1"/>
</dbReference>
<keyword evidence="7" id="KW-0539">Nucleus</keyword>
<dbReference type="InterPro" id="IPR034085">
    <property type="entry name" value="TOG"/>
</dbReference>
<feature type="domain" description="TOG" evidence="10">
    <location>
        <begin position="405"/>
        <end position="649"/>
    </location>
</feature>
<dbReference type="SUPFAM" id="SSF48371">
    <property type="entry name" value="ARM repeat"/>
    <property type="match status" value="2"/>
</dbReference>
<feature type="repeat" description="HEAT" evidence="8">
    <location>
        <begin position="457"/>
        <end position="497"/>
    </location>
</feature>
<comment type="subcellular location">
    <subcellularLocation>
        <location evidence="2">Cytoplasm</location>
    </subcellularLocation>
    <subcellularLocation>
        <location evidence="1">Nucleus</location>
    </subcellularLocation>
</comment>
<reference evidence="11" key="1">
    <citation type="submission" date="2020-12" db="EMBL/GenBank/DDBJ databases">
        <authorList>
            <consortium name="Molecular Ecology Group"/>
        </authorList>
    </citation>
    <scope>NUCLEOTIDE SEQUENCE</scope>
    <source>
        <strain evidence="11">TBG_1078</strain>
    </source>
</reference>
<dbReference type="InterPro" id="IPR021133">
    <property type="entry name" value="HEAT_type_2"/>
</dbReference>
<dbReference type="Proteomes" id="UP000645828">
    <property type="component" value="Unassembled WGS sequence"/>
</dbReference>
<dbReference type="InterPro" id="IPR040122">
    <property type="entry name" value="Importin_beta"/>
</dbReference>
<name>A0A811ZQN9_NYCPR</name>
<keyword evidence="5" id="KW-0677">Repeat</keyword>
<accession>A0A811ZQN9</accession>
<evidence type="ECO:0000313" key="11">
    <source>
        <dbReference type="EMBL" id="CAD7691378.1"/>
    </source>
</evidence>
<feature type="region of interest" description="Disordered" evidence="9">
    <location>
        <begin position="96"/>
        <end position="130"/>
    </location>
</feature>
<organism evidence="11 12">
    <name type="scientific">Nyctereutes procyonoides</name>
    <name type="common">Raccoon dog</name>
    <name type="synonym">Canis procyonoides</name>
    <dbReference type="NCBI Taxonomy" id="34880"/>
    <lineage>
        <taxon>Eukaryota</taxon>
        <taxon>Metazoa</taxon>
        <taxon>Chordata</taxon>
        <taxon>Craniata</taxon>
        <taxon>Vertebrata</taxon>
        <taxon>Euteleostomi</taxon>
        <taxon>Mammalia</taxon>
        <taxon>Eutheria</taxon>
        <taxon>Laurasiatheria</taxon>
        <taxon>Carnivora</taxon>
        <taxon>Caniformia</taxon>
        <taxon>Canidae</taxon>
        <taxon>Nyctereutes</taxon>
    </lineage>
</organism>
<sequence length="1146" mass="124437">MEPAGLEQLLRELLLPDTERIRRATEQLQTALRDPAALPALCDLLASAADPQVRLLPLPARRPHSTPPVKPRLAPSRHLPARPSQACFFASGPPVRGCADPQTTEHPLATAGGRASGEVGGAGGGAGRRRLLGGPSTHTCHLCSSLKSLVLTALQRETEHSVSLSLAQLSATIFRKEGLEAWPQLMQLLQHSTHSVHIPEREMGLLLLSVVVSSRPEAFQPHHRELLRLLNETLGEVGSPGLLFYSLRTLTTMAPYLGTDDVPLARMLVPKLIVAMQTLIPIDEAKACEAVEVLDELLESEVPIITSHLSEVLTFCLEVARNVALGDAIRVRILCCLTFLVKVKSKALLKNRLLPPLLHTLFPIMAAEPALGQLDPEDQDSEEEELEIGLVGETPKHFAVQVVDMLALHLPPEKLCPLLMPMLEEALRSERPYQRKAGLLVLAVLSDGAGDHIRQRLLPPLLQIVCKGLEDPSQVVRNAALFALGQFSENLQPHISSYSGDVMPLLLAYLKSVPPGHTNHLAKACYALENFVENLGPKVQPYLPELMECMLQPLRNPSSPRAKELAVSALGAIATAAQASLLPYFPTIMEHLREFLLAGYGDLQPVQIQSLETLGVLARAVGEPMRPLAEECCQLGLGLCDQVDDPDLRRCTYSLFAALSGLMGEGLAPHLPKITTLMLLSLRSTEGIVPQYDGSRSFLLFDDESDGEEEEELMDKDEEEEEDSEISGYSVENAFFDEKEDACAALGEISVNTSVAFLPYVESVFEEVFKLLECPHLNVRKAAHEALGQFCCALQKACQSCPSEPNTAALQAALARVLPSYIQAVSEERERQVVMAVLEALTSVLRGCGPLALQPPGRLAELCGMLRAVLQRKTACQDTDEEEEEEEDQAEYDAMLLEHAGEAIPALAAAVGGDTFAPFFASFLPLLLCKTKQGCTVAEKSFAVGTLAESIQGLGGASAQFVSRLLPVLLSTAREADPEVRSNAIFGLGVLAEHGGRPAQEYFPKLLGLLLPLLARERHDRVRDNICGALARLLMAGPTRKPEPQVLAALLHALPLKEDLEEWVTIGHLFSFLYQSSPDQVVDVAPELLRICSLILADNKIPADTKAALLLLLTFLARQHTDSFHLALGSLPGDKAQELQAVLGLT</sequence>
<feature type="repeat" description="HEAT" evidence="8">
    <location>
        <begin position="965"/>
        <end position="1001"/>
    </location>
</feature>
<dbReference type="GO" id="GO:0006606">
    <property type="term" value="P:protein import into nucleus"/>
    <property type="evidence" value="ECO:0007669"/>
    <property type="project" value="InterPro"/>
</dbReference>
<comment type="caution">
    <text evidence="11">The sequence shown here is derived from an EMBL/GenBank/DDBJ whole genome shotgun (WGS) entry which is preliminary data.</text>
</comment>
<dbReference type="InterPro" id="IPR016024">
    <property type="entry name" value="ARM-type_fold"/>
</dbReference>
<keyword evidence="6" id="KW-0653">Protein transport</keyword>
<evidence type="ECO:0000256" key="6">
    <source>
        <dbReference type="ARBA" id="ARBA00022927"/>
    </source>
</evidence>
<evidence type="ECO:0000259" key="10">
    <source>
        <dbReference type="SMART" id="SM01349"/>
    </source>
</evidence>
<dbReference type="EMBL" id="CAJHUB010000774">
    <property type="protein sequence ID" value="CAD7691378.1"/>
    <property type="molecule type" value="Genomic_DNA"/>
</dbReference>
<evidence type="ECO:0000256" key="7">
    <source>
        <dbReference type="ARBA" id="ARBA00023242"/>
    </source>
</evidence>
<dbReference type="InterPro" id="IPR011989">
    <property type="entry name" value="ARM-like"/>
</dbReference>
<dbReference type="InterPro" id="IPR057672">
    <property type="entry name" value="TPR_IPO4/5"/>
</dbReference>
<evidence type="ECO:0000313" key="12">
    <source>
        <dbReference type="Proteomes" id="UP000645828"/>
    </source>
</evidence>
<dbReference type="Gene3D" id="1.25.10.10">
    <property type="entry name" value="Leucine-rich Repeat Variant"/>
    <property type="match status" value="1"/>
</dbReference>
<dbReference type="GO" id="GO:0005737">
    <property type="term" value="C:cytoplasm"/>
    <property type="evidence" value="ECO:0007669"/>
    <property type="project" value="UniProtKB-SubCell"/>
</dbReference>
<dbReference type="PROSITE" id="PS50077">
    <property type="entry name" value="HEAT_REPEAT"/>
    <property type="match status" value="2"/>
</dbReference>
<evidence type="ECO:0000256" key="9">
    <source>
        <dbReference type="SAM" id="MobiDB-lite"/>
    </source>
</evidence>
<keyword evidence="4" id="KW-0963">Cytoplasm</keyword>
<dbReference type="AlphaFoldDB" id="A0A811ZQN9"/>
<feature type="compositionally biased region" description="Gly residues" evidence="9">
    <location>
        <begin position="114"/>
        <end position="126"/>
    </location>
</feature>
<evidence type="ECO:0000256" key="4">
    <source>
        <dbReference type="ARBA" id="ARBA00022490"/>
    </source>
</evidence>
<dbReference type="Pfam" id="PF13513">
    <property type="entry name" value="HEAT_EZ"/>
    <property type="match status" value="1"/>
</dbReference>
<keyword evidence="3" id="KW-0813">Transport</keyword>
<evidence type="ECO:0000256" key="2">
    <source>
        <dbReference type="ARBA" id="ARBA00004496"/>
    </source>
</evidence>
<dbReference type="SMART" id="SM01349">
    <property type="entry name" value="TOG"/>
    <property type="match status" value="1"/>
</dbReference>
<gene>
    <name evidence="11" type="ORF">NYPRO_LOCUS24172</name>
</gene>
<evidence type="ECO:0000256" key="3">
    <source>
        <dbReference type="ARBA" id="ARBA00022448"/>
    </source>
</evidence>
<keyword evidence="12" id="KW-1185">Reference proteome</keyword>
<proteinExistence type="predicted"/>
<dbReference type="InterPro" id="IPR058584">
    <property type="entry name" value="IMB1_TNPO1-like_TPR"/>
</dbReference>